<feature type="compositionally biased region" description="Basic and acidic residues" evidence="2">
    <location>
        <begin position="405"/>
        <end position="417"/>
    </location>
</feature>
<feature type="repeat" description="TPR" evidence="1">
    <location>
        <begin position="985"/>
        <end position="1018"/>
    </location>
</feature>
<dbReference type="Gene3D" id="1.25.40.10">
    <property type="entry name" value="Tetratricopeptide repeat domain"/>
    <property type="match status" value="5"/>
</dbReference>
<feature type="repeat" description="TPR" evidence="1">
    <location>
        <begin position="1379"/>
        <end position="1412"/>
    </location>
</feature>
<evidence type="ECO:0000256" key="1">
    <source>
        <dbReference type="PROSITE-ProRule" id="PRU00339"/>
    </source>
</evidence>
<dbReference type="GeneID" id="109470079"/>
<dbReference type="Pfam" id="PF13424">
    <property type="entry name" value="TPR_12"/>
    <property type="match status" value="7"/>
</dbReference>
<proteinExistence type="predicted"/>
<feature type="repeat" description="TPR" evidence="1">
    <location>
        <begin position="1117"/>
        <end position="1150"/>
    </location>
</feature>
<dbReference type="PANTHER" id="PTHR19959">
    <property type="entry name" value="KINESIN LIGHT CHAIN"/>
    <property type="match status" value="1"/>
</dbReference>
<dbReference type="Pfam" id="PF13374">
    <property type="entry name" value="TPR_10"/>
    <property type="match status" value="1"/>
</dbReference>
<feature type="repeat" description="TPR" evidence="1">
    <location>
        <begin position="1073"/>
        <end position="1106"/>
    </location>
</feature>
<dbReference type="PANTHER" id="PTHR19959:SF119">
    <property type="entry name" value="FUNGAL LIPASE-LIKE DOMAIN-CONTAINING PROTEIN"/>
    <property type="match status" value="1"/>
</dbReference>
<feature type="repeat" description="TPR" evidence="1">
    <location>
        <begin position="1599"/>
        <end position="1632"/>
    </location>
</feature>
<keyword evidence="3" id="KW-1185">Reference proteome</keyword>
<feature type="repeat" description="TPR" evidence="1">
    <location>
        <begin position="1423"/>
        <end position="1456"/>
    </location>
</feature>
<organism evidence="3 4">
    <name type="scientific">Branchiostoma belcheri</name>
    <name type="common">Amphioxus</name>
    <dbReference type="NCBI Taxonomy" id="7741"/>
    <lineage>
        <taxon>Eukaryota</taxon>
        <taxon>Metazoa</taxon>
        <taxon>Chordata</taxon>
        <taxon>Cephalochordata</taxon>
        <taxon>Leptocardii</taxon>
        <taxon>Amphioxiformes</taxon>
        <taxon>Branchiostomatidae</taxon>
        <taxon>Branchiostoma</taxon>
    </lineage>
</organism>
<feature type="repeat" description="TPR" evidence="1">
    <location>
        <begin position="1029"/>
        <end position="1062"/>
    </location>
</feature>
<dbReference type="SUPFAM" id="SSF48452">
    <property type="entry name" value="TPR-like"/>
    <property type="match status" value="4"/>
</dbReference>
<feature type="repeat" description="TPR" evidence="1">
    <location>
        <begin position="1161"/>
        <end position="1194"/>
    </location>
</feature>
<accession>A0A6P4Z4A7</accession>
<dbReference type="PROSITE" id="PS50005">
    <property type="entry name" value="TPR"/>
    <property type="match status" value="12"/>
</dbReference>
<protein>
    <submittedName>
        <fullName evidence="4">LOW QUALITY PROTEIN: uncharacterized protein LOC109470079</fullName>
    </submittedName>
</protein>
<dbReference type="InterPro" id="IPR006597">
    <property type="entry name" value="Sel1-like"/>
</dbReference>
<evidence type="ECO:0000313" key="4">
    <source>
        <dbReference type="RefSeq" id="XP_019624416.1"/>
    </source>
</evidence>
<sequence length="1689" mass="189966">MLKVSETLLSVEKRFQNEIFILLEFYEESLASAIKSNNTLLEVEVLKSIGDANLEKGRMTKNADVLDDADIFYRGALSRCEDTDGKEALLHRIRYAEKIKEQLSMKQDKDASLGQAGTKATKMNLSTIVEEFRELDLIFESGRDLDVVEKGYASMLIQAVSSQDIVLEREALKSLGDLYLKQSQTMNHSKVEAFKKACALYQEAWRCCTDEEEKIVLQHRIKYAEKRIRTKLAHTLKPPNPEVTTSANVTLDVATALQEVKENIERKAHGTMPLIEGYTSSFVKAIVDRFGSLQTESLKSLGDLYLEKGRAGKDDAALLKSAGLYRAALDRCEDSDGRETLKHRIKYTERIREKVRVGKLYIKGQEKGAPVNRKTCRQAARDVTELMIETGTLESSPVRNHRKTRTDPNTDESWKETEPLNRLSEVYLTRGMQSKDGGDFTKAAALCNAALVRSTTEDNENIKQSMLEISKSFVKHVLRSDETMDMDGVEKHKLLLRENRAYAEKELKTIEEQVDPYCLDEEDPKIREVEKGRAEAVKGLFQTIVQKRRTFISGLVEECMEVMGPPSCKYAMIGLGSQATGLVTPYSDLEFAILVEEETESNLTYFRHLTHFLHLKVISLGETILPAMAIKSLNDFHSNDPLDNWYYDSVTPRGFAFDGAMPKACKTPLGTGTSELIRTPAKMAELLKDDLTLHLKKGYHLANILGNVCFITGEQDLIDQYTALWTQHLQEHDGSIPLSIAQNTLTATENAPTFQINAPTATLLNVKKEIYRFASLAMESLALYHGIQPTTIWDTIQKLKENSVIDETNAHHLMVMVSISAELGLRTYMHNRGQAESMSALSSMSKDTDITETLKRVFYVSNTTQLMRYYYTAIPLKLFISQLVNDQPPEEPPVLFLNSLRLKADVFENLCDYQKSKMYQERALQNDGAKHEESAMQPYIAHSLKKLGDVSMNLGDHRKAVSFYEQELQMRLLINGENTAHSDIARSLANLGNAWSNLGDYTKAISYHEQSLQMKRRVYGESTSHPDIAKSLNSLGTVYRDIGDHRKAISYHEQSLQMKQHAYGEDMEHLDIANSLNNLGVVWRDLGDYRKAISYHQQSLQMRRSIYGVSTAHPDIAMSLNNMGIAWRDLGDYRKAVIFYAQAVQMRARVYGENTAHPDIASALNNLGAAKQELGDHKRAIFYYKQALQMRLVVYGESSEHPDIASSLMNLGNCSGELGDYRKAVNYYEQSLQMWQSVLGKSTAHPDIAGLLHNMGVAWGNLGDYGKSVGYHKQALQMMRSLYGESALHPDIAQSLSSLGSAWKDLGDHRKAISYHERSLQMLLGIYGIVNSHIAHSLNNLGNAWGDLGDNGKAACYLKLALQMKLIVLGERTTHPDIAQSLSNLGATCVKLGDFRMAVNYFEQSMQMGQRIYGKNTAHPDIADLLTNLGTAWGMIGDTRKAISYYERSLQMNAIIYGEDATRPSIAHVLNNLGNTWRDLGEYEKAASCFEQSLQMSKVIYGKNTPHPDIAASINNLGNAWLGLGNNEKAISYYEQALEMRRVLYGESAADADIAHSLNNLGIAWKNLGNMKKAVTYYNQSLQMRLSVYGKTNAHPDIAASLNNLGTVWRDLGDYRKAASFYERALQMQRVIYGEGTAHLSMAISLNNLSNVWSRLGDHVKANDYHEQSMQMRRCIYGERSAPRTLPRR</sequence>
<name>A0A6P4Z4A7_BRABE</name>
<feature type="repeat" description="TPR" evidence="1">
    <location>
        <begin position="1205"/>
        <end position="1238"/>
    </location>
</feature>
<dbReference type="Proteomes" id="UP000515135">
    <property type="component" value="Unplaced"/>
</dbReference>
<dbReference type="PROSITE" id="PS50293">
    <property type="entry name" value="TPR_REGION"/>
    <property type="match status" value="1"/>
</dbReference>
<evidence type="ECO:0000313" key="3">
    <source>
        <dbReference type="Proteomes" id="UP000515135"/>
    </source>
</evidence>
<dbReference type="InterPro" id="IPR019734">
    <property type="entry name" value="TPR_rpt"/>
</dbReference>
<feature type="region of interest" description="Disordered" evidence="2">
    <location>
        <begin position="395"/>
        <end position="417"/>
    </location>
</feature>
<dbReference type="SMART" id="SM00671">
    <property type="entry name" value="SEL1"/>
    <property type="match status" value="9"/>
</dbReference>
<dbReference type="OrthoDB" id="6157642at2759"/>
<evidence type="ECO:0000256" key="2">
    <source>
        <dbReference type="SAM" id="MobiDB-lite"/>
    </source>
</evidence>
<feature type="repeat" description="TPR" evidence="1">
    <location>
        <begin position="1555"/>
        <end position="1588"/>
    </location>
</feature>
<keyword evidence="1" id="KW-0802">TPR repeat</keyword>
<feature type="repeat" description="TPR" evidence="1">
    <location>
        <begin position="1467"/>
        <end position="1500"/>
    </location>
</feature>
<reference evidence="4" key="1">
    <citation type="submission" date="2025-08" db="UniProtKB">
        <authorList>
            <consortium name="RefSeq"/>
        </authorList>
    </citation>
    <scope>IDENTIFICATION</scope>
    <source>
        <tissue evidence="4">Gonad</tissue>
    </source>
</reference>
<dbReference type="SMART" id="SM00028">
    <property type="entry name" value="TPR"/>
    <property type="match status" value="19"/>
</dbReference>
<feature type="repeat" description="TPR" evidence="1">
    <location>
        <begin position="1511"/>
        <end position="1544"/>
    </location>
</feature>
<dbReference type="InterPro" id="IPR011990">
    <property type="entry name" value="TPR-like_helical_dom_sf"/>
</dbReference>
<gene>
    <name evidence="4" type="primary">LOC109470079</name>
</gene>
<dbReference type="RefSeq" id="XP_019624416.1">
    <property type="nucleotide sequence ID" value="XM_019768857.1"/>
</dbReference>
<dbReference type="KEGG" id="bbel:109470079"/>